<dbReference type="Gene3D" id="3.40.50.1820">
    <property type="entry name" value="alpha/beta hydrolase"/>
    <property type="match status" value="1"/>
</dbReference>
<dbReference type="PANTHER" id="PTHR48098:SF6">
    <property type="entry name" value="FERRI-BACILLIBACTIN ESTERASE BESA"/>
    <property type="match status" value="1"/>
</dbReference>
<reference evidence="3" key="1">
    <citation type="journal article" date="2019" name="Int. J. Syst. Evol. Microbiol.">
        <title>The Global Catalogue of Microorganisms (GCM) 10K type strain sequencing project: providing services to taxonomists for standard genome sequencing and annotation.</title>
        <authorList>
            <consortium name="The Broad Institute Genomics Platform"/>
            <consortium name="The Broad Institute Genome Sequencing Center for Infectious Disease"/>
            <person name="Wu L."/>
            <person name="Ma J."/>
        </authorList>
    </citation>
    <scope>NUCLEOTIDE SEQUENCE [LARGE SCALE GENOMIC DNA]</scope>
    <source>
        <strain evidence="3">CGMCC 1.10759</strain>
    </source>
</reference>
<dbReference type="InterPro" id="IPR000801">
    <property type="entry name" value="Esterase-like"/>
</dbReference>
<gene>
    <name evidence="2" type="ORF">ACFPN2_28535</name>
</gene>
<dbReference type="InterPro" id="IPR029058">
    <property type="entry name" value="AB_hydrolase_fold"/>
</dbReference>
<name>A0ABV8T1E6_9GAMM</name>
<organism evidence="2 3">
    <name type="scientific">Steroidobacter flavus</name>
    <dbReference type="NCBI Taxonomy" id="1842136"/>
    <lineage>
        <taxon>Bacteria</taxon>
        <taxon>Pseudomonadati</taxon>
        <taxon>Pseudomonadota</taxon>
        <taxon>Gammaproteobacteria</taxon>
        <taxon>Steroidobacterales</taxon>
        <taxon>Steroidobacteraceae</taxon>
        <taxon>Steroidobacter</taxon>
    </lineage>
</organism>
<feature type="signal peptide" evidence="1">
    <location>
        <begin position="1"/>
        <end position="29"/>
    </location>
</feature>
<dbReference type="PANTHER" id="PTHR48098">
    <property type="entry name" value="ENTEROCHELIN ESTERASE-RELATED"/>
    <property type="match status" value="1"/>
</dbReference>
<keyword evidence="2" id="KW-0378">Hydrolase</keyword>
<sequence>MNRSSSFACAWLAVAGFVVSLPVARAAHAQTPVTLPSTYGHTLRSKLNGAEYQLTVVLPAEYESSPSARYPTLYVMDGNRWAQLLAVLLPRFASRGAVPPIIVVGVDYQDARQRYQDYGPLSQRYYPMDPKRGAVNFMRVMKEEIISFVDANYRTDPKDRGIGGHSLGGLFAAYALLHESETFQRFWISSPSLFYEDEMLFKDFATFVKQRISRPLYVFMDVGGEELPAMQGTLERFAQQLSEAQRDKIIARTFVVPETNHMTVVPNVFAPALEHLYRYKPEITPAAVDLLRFAGDYQLPDGRVVTLITNGRELLYQDSTIDFQTSGALVRLLASAANTFFQRGDGMEIAFPEGDAIPQRLQLREAATQQWVEAVRLPPATPKRVAQPTNPGRP</sequence>
<dbReference type="SUPFAM" id="SSF53474">
    <property type="entry name" value="alpha/beta-Hydrolases"/>
    <property type="match status" value="1"/>
</dbReference>
<protein>
    <submittedName>
        <fullName evidence="2">Alpha/beta hydrolase</fullName>
    </submittedName>
</protein>
<evidence type="ECO:0000313" key="2">
    <source>
        <dbReference type="EMBL" id="MFC4313062.1"/>
    </source>
</evidence>
<feature type="chain" id="PRO_5047185306" evidence="1">
    <location>
        <begin position="30"/>
        <end position="394"/>
    </location>
</feature>
<dbReference type="Proteomes" id="UP001595904">
    <property type="component" value="Unassembled WGS sequence"/>
</dbReference>
<comment type="caution">
    <text evidence="2">The sequence shown here is derived from an EMBL/GenBank/DDBJ whole genome shotgun (WGS) entry which is preliminary data.</text>
</comment>
<dbReference type="InterPro" id="IPR050583">
    <property type="entry name" value="Mycobacterial_A85_antigen"/>
</dbReference>
<evidence type="ECO:0000256" key="1">
    <source>
        <dbReference type="SAM" id="SignalP"/>
    </source>
</evidence>
<accession>A0ABV8T1E6</accession>
<dbReference type="GO" id="GO:0016787">
    <property type="term" value="F:hydrolase activity"/>
    <property type="evidence" value="ECO:0007669"/>
    <property type="project" value="UniProtKB-KW"/>
</dbReference>
<dbReference type="EMBL" id="JBHSDU010000015">
    <property type="protein sequence ID" value="MFC4313062.1"/>
    <property type="molecule type" value="Genomic_DNA"/>
</dbReference>
<keyword evidence="3" id="KW-1185">Reference proteome</keyword>
<evidence type="ECO:0000313" key="3">
    <source>
        <dbReference type="Proteomes" id="UP001595904"/>
    </source>
</evidence>
<keyword evidence="1" id="KW-0732">Signal</keyword>
<dbReference type="RefSeq" id="WP_380603052.1">
    <property type="nucleotide sequence ID" value="NZ_JBHSDU010000015.1"/>
</dbReference>
<proteinExistence type="predicted"/>
<dbReference type="Pfam" id="PF00756">
    <property type="entry name" value="Esterase"/>
    <property type="match status" value="1"/>
</dbReference>